<accession>A0A4Z2INM8</accession>
<reference evidence="2 3" key="1">
    <citation type="submission" date="2019-03" db="EMBL/GenBank/DDBJ databases">
        <title>First draft genome of Liparis tanakae, snailfish: a comprehensive survey of snailfish specific genes.</title>
        <authorList>
            <person name="Kim W."/>
            <person name="Song I."/>
            <person name="Jeong J.-H."/>
            <person name="Kim D."/>
            <person name="Kim S."/>
            <person name="Ryu S."/>
            <person name="Song J.Y."/>
            <person name="Lee S.K."/>
        </authorList>
    </citation>
    <scope>NUCLEOTIDE SEQUENCE [LARGE SCALE GENOMIC DNA]</scope>
    <source>
        <tissue evidence="2">Muscle</tissue>
    </source>
</reference>
<protein>
    <submittedName>
        <fullName evidence="2">Uncharacterized protein</fullName>
    </submittedName>
</protein>
<feature type="region of interest" description="Disordered" evidence="1">
    <location>
        <begin position="507"/>
        <end position="541"/>
    </location>
</feature>
<evidence type="ECO:0000313" key="3">
    <source>
        <dbReference type="Proteomes" id="UP000314294"/>
    </source>
</evidence>
<feature type="compositionally biased region" description="Basic and acidic residues" evidence="1">
    <location>
        <begin position="523"/>
        <end position="541"/>
    </location>
</feature>
<proteinExistence type="predicted"/>
<keyword evidence="3" id="KW-1185">Reference proteome</keyword>
<dbReference type="EMBL" id="SRLO01000070">
    <property type="protein sequence ID" value="TNN78773.1"/>
    <property type="molecule type" value="Genomic_DNA"/>
</dbReference>
<comment type="caution">
    <text evidence="2">The sequence shown here is derived from an EMBL/GenBank/DDBJ whole genome shotgun (WGS) entry which is preliminary data.</text>
</comment>
<dbReference type="AlphaFoldDB" id="A0A4Z2INM8"/>
<feature type="compositionally biased region" description="Polar residues" evidence="1">
    <location>
        <begin position="507"/>
        <end position="519"/>
    </location>
</feature>
<sequence>MRLAEDTPPPPPPRPAAPPWPLDSPPPCRSVATNELIKNGAVAAARLKVRQPDCDRCRGAGRMLSEGKAPHAVHLPEQGGAFYFYKRGCKTGIDHIHHDTISFPARGVVESGRIKHSEEEEEDEEEEFNQDASGIVSAAARSLIGFGRSCSEPNGGTEGQSEGVHAELCFITSNVASKHRHPSPSETIPRYDAGGKFRQQETDEWTGRRLGNERKAVYRESDNTPRGECGWLDGRRGRGLKVTVKFPHHLAETNKGERGRGTCFIRAFEKMPHDDWKALIIKKCPAEASGDRPLPMITNESFPIAVRKRSSTAPQDEASSTPGAMRLAPHVIFQICTRLVCLLPLSVDPRGPPVRGGFVRSTTESKPVPIGYTVSPPRPSRPCPVFWLDNICCVSVRLGPPTTPYHNIWDDYSLVKLNTHKLDTFREHGTRSVAPPFQTPSPPPFLTAAVAFGRGGVRPLQVSGPPLVIRCQRLGRSASDEDKSGHRANMADRLAAGAAMSHTPTLLQRTTTHGEQRSQGLRLGDDRRHTRRGCGREDEWL</sequence>
<name>A0A4Z2INM8_9TELE</name>
<dbReference type="Proteomes" id="UP000314294">
    <property type="component" value="Unassembled WGS sequence"/>
</dbReference>
<evidence type="ECO:0000313" key="2">
    <source>
        <dbReference type="EMBL" id="TNN78773.1"/>
    </source>
</evidence>
<evidence type="ECO:0000256" key="1">
    <source>
        <dbReference type="SAM" id="MobiDB-lite"/>
    </source>
</evidence>
<gene>
    <name evidence="2" type="ORF">EYF80_010943</name>
</gene>
<feature type="compositionally biased region" description="Pro residues" evidence="1">
    <location>
        <begin position="7"/>
        <end position="28"/>
    </location>
</feature>
<organism evidence="2 3">
    <name type="scientific">Liparis tanakae</name>
    <name type="common">Tanaka's snailfish</name>
    <dbReference type="NCBI Taxonomy" id="230148"/>
    <lineage>
        <taxon>Eukaryota</taxon>
        <taxon>Metazoa</taxon>
        <taxon>Chordata</taxon>
        <taxon>Craniata</taxon>
        <taxon>Vertebrata</taxon>
        <taxon>Euteleostomi</taxon>
        <taxon>Actinopterygii</taxon>
        <taxon>Neopterygii</taxon>
        <taxon>Teleostei</taxon>
        <taxon>Neoteleostei</taxon>
        <taxon>Acanthomorphata</taxon>
        <taxon>Eupercaria</taxon>
        <taxon>Perciformes</taxon>
        <taxon>Cottioidei</taxon>
        <taxon>Cottales</taxon>
        <taxon>Liparidae</taxon>
        <taxon>Liparis</taxon>
    </lineage>
</organism>
<feature type="region of interest" description="Disordered" evidence="1">
    <location>
        <begin position="1"/>
        <end position="31"/>
    </location>
</feature>